<organism evidence="19">
    <name type="scientific">Ostrinia furnacalis</name>
    <name type="common">Asian corn borer</name>
    <dbReference type="NCBI Taxonomy" id="93504"/>
    <lineage>
        <taxon>Eukaryota</taxon>
        <taxon>Metazoa</taxon>
        <taxon>Ecdysozoa</taxon>
        <taxon>Arthropoda</taxon>
        <taxon>Hexapoda</taxon>
        <taxon>Insecta</taxon>
        <taxon>Pterygota</taxon>
        <taxon>Neoptera</taxon>
        <taxon>Endopterygota</taxon>
        <taxon>Lepidoptera</taxon>
        <taxon>Glossata</taxon>
        <taxon>Ditrysia</taxon>
        <taxon>Pyraloidea</taxon>
        <taxon>Crambidae</taxon>
        <taxon>Pyraustinae</taxon>
        <taxon>Ostrinia</taxon>
    </lineage>
</organism>
<keyword evidence="11 17" id="KW-0560">Oxidoreductase</keyword>
<evidence type="ECO:0000256" key="5">
    <source>
        <dbReference type="ARBA" id="ARBA00010617"/>
    </source>
</evidence>
<feature type="binding site" description="axial binding residue" evidence="16">
    <location>
        <position position="443"/>
    </location>
    <ligand>
        <name>heme</name>
        <dbReference type="ChEBI" id="CHEBI:30413"/>
    </ligand>
    <ligandPart>
        <name>Fe</name>
        <dbReference type="ChEBI" id="CHEBI:18248"/>
    </ligandPart>
</feature>
<comment type="cofactor">
    <cofactor evidence="1 16">
        <name>heme</name>
        <dbReference type="ChEBI" id="CHEBI:30413"/>
    </cofactor>
</comment>
<dbReference type="PRINTS" id="PR00465">
    <property type="entry name" value="EP450IV"/>
</dbReference>
<dbReference type="PANTHER" id="PTHR24292">
    <property type="entry name" value="CYTOCHROME P450"/>
    <property type="match status" value="1"/>
</dbReference>
<evidence type="ECO:0000313" key="19">
    <source>
        <dbReference type="EMBL" id="QPF77617.1"/>
    </source>
</evidence>
<evidence type="ECO:0000256" key="14">
    <source>
        <dbReference type="ARBA" id="ARBA00023136"/>
    </source>
</evidence>
<dbReference type="OrthoDB" id="2789670at2759"/>
<dbReference type="InterPro" id="IPR050476">
    <property type="entry name" value="Insect_CytP450_Detox"/>
</dbReference>
<evidence type="ECO:0000256" key="2">
    <source>
        <dbReference type="ARBA" id="ARBA00003690"/>
    </source>
</evidence>
<evidence type="ECO:0000256" key="16">
    <source>
        <dbReference type="PIRSR" id="PIRSR602403-1"/>
    </source>
</evidence>
<dbReference type="AlphaFoldDB" id="A0A7S9CEH3"/>
<keyword evidence="8 16" id="KW-0479">Metal-binding</keyword>
<feature type="chain" id="PRO_5030990835" description="unspecific monooxygenase" evidence="18">
    <location>
        <begin position="17"/>
        <end position="501"/>
    </location>
</feature>
<dbReference type="PRINTS" id="PR00385">
    <property type="entry name" value="P450"/>
</dbReference>
<keyword evidence="7 16" id="KW-0349">Heme</keyword>
<dbReference type="GO" id="GO:0016712">
    <property type="term" value="F:oxidoreductase activity, acting on paired donors, with incorporation or reduction of molecular oxygen, reduced flavin or flavoprotein as one donor, and incorporation of one atom of oxygen"/>
    <property type="evidence" value="ECO:0007669"/>
    <property type="project" value="UniProtKB-EC"/>
</dbReference>
<evidence type="ECO:0000256" key="11">
    <source>
        <dbReference type="ARBA" id="ARBA00023002"/>
    </source>
</evidence>
<evidence type="ECO:0000256" key="10">
    <source>
        <dbReference type="ARBA" id="ARBA00022848"/>
    </source>
</evidence>
<evidence type="ECO:0000256" key="13">
    <source>
        <dbReference type="ARBA" id="ARBA00023033"/>
    </source>
</evidence>
<dbReference type="InterPro" id="IPR002403">
    <property type="entry name" value="Cyt_P450_E_grp-IV"/>
</dbReference>
<sequence>MWLYIFIVLALALAWAYTRWAKVKRFWADRGVPHLPIHPIYGSLDFLTQENPGSWMRRMYERYKGPYVGMWLFWRPALIINTPEIARRVLVKDSDNFRNRFLGTGISKGDPIGGLNLFTTNDPAWSMIRRRLTPVFTSSKLKSMNGLKLAKSKELAQRIHNDMVAKKDIEIRTMFADFTTDIIGIAAFGVDSNATLTGESSIRTITKDFMQYDFIRGLSWCSIFFFPELVNIFRFQFFPKHTTDYFRRVFRSMLAQRGGYEGKREHNDLLDALLRMKHEADLNGEVLDEDVVIAQAMIFIQGGFDTSAVSLSFLTYELAFQPEIQDKLYNELLEAKEKNGGDENMDGTILSELTYMNCIIKETLRKYPAMGYLDRIAARDYEIDEKLTIPAGTTIYVNAVGMHYDPDYFPDPMKFDPDRFLPEREHEIKPFTYMPFGEGPRNCIGMRFAQRVLWHALSSLFLKYSVRPKPNAKRPERIQLERKALFLMPEDDLYVDFIPRK</sequence>
<dbReference type="GO" id="GO:0005506">
    <property type="term" value="F:iron ion binding"/>
    <property type="evidence" value="ECO:0007669"/>
    <property type="project" value="InterPro"/>
</dbReference>
<evidence type="ECO:0000256" key="17">
    <source>
        <dbReference type="RuleBase" id="RU000461"/>
    </source>
</evidence>
<evidence type="ECO:0000256" key="8">
    <source>
        <dbReference type="ARBA" id="ARBA00022723"/>
    </source>
</evidence>
<dbReference type="RefSeq" id="XP_028171820.1">
    <property type="nucleotide sequence ID" value="XM_028316019.1"/>
</dbReference>
<evidence type="ECO:0000256" key="18">
    <source>
        <dbReference type="SAM" id="SignalP"/>
    </source>
</evidence>
<evidence type="ECO:0000256" key="1">
    <source>
        <dbReference type="ARBA" id="ARBA00001971"/>
    </source>
</evidence>
<evidence type="ECO:0000256" key="4">
    <source>
        <dbReference type="ARBA" id="ARBA00004406"/>
    </source>
</evidence>
<evidence type="ECO:0000256" key="3">
    <source>
        <dbReference type="ARBA" id="ARBA00004174"/>
    </source>
</evidence>
<dbReference type="Pfam" id="PF00067">
    <property type="entry name" value="p450"/>
    <property type="match status" value="1"/>
</dbReference>
<comment type="catalytic activity">
    <reaction evidence="15">
        <text>an organic molecule + reduced [NADPH--hemoprotein reductase] + O2 = an alcohol + oxidized [NADPH--hemoprotein reductase] + H2O + H(+)</text>
        <dbReference type="Rhea" id="RHEA:17149"/>
        <dbReference type="Rhea" id="RHEA-COMP:11964"/>
        <dbReference type="Rhea" id="RHEA-COMP:11965"/>
        <dbReference type="ChEBI" id="CHEBI:15377"/>
        <dbReference type="ChEBI" id="CHEBI:15378"/>
        <dbReference type="ChEBI" id="CHEBI:15379"/>
        <dbReference type="ChEBI" id="CHEBI:30879"/>
        <dbReference type="ChEBI" id="CHEBI:57618"/>
        <dbReference type="ChEBI" id="CHEBI:58210"/>
        <dbReference type="ChEBI" id="CHEBI:142491"/>
        <dbReference type="EC" id="1.14.14.1"/>
    </reaction>
</comment>
<keyword evidence="10" id="KW-0492">Microsome</keyword>
<dbReference type="GO" id="GO:0020037">
    <property type="term" value="F:heme binding"/>
    <property type="evidence" value="ECO:0007669"/>
    <property type="project" value="InterPro"/>
</dbReference>
<dbReference type="FunFam" id="1.10.630.10:FF:000042">
    <property type="entry name" value="Cytochrome P450"/>
    <property type="match status" value="1"/>
</dbReference>
<evidence type="ECO:0000256" key="7">
    <source>
        <dbReference type="ARBA" id="ARBA00022617"/>
    </source>
</evidence>
<keyword evidence="18" id="KW-0732">Signal</keyword>
<dbReference type="CDD" id="cd11056">
    <property type="entry name" value="CYP6-like"/>
    <property type="match status" value="1"/>
</dbReference>
<dbReference type="KEGG" id="ofu:114361094"/>
<dbReference type="PANTHER" id="PTHR24292:SF54">
    <property type="entry name" value="CYP9F3-RELATED"/>
    <property type="match status" value="1"/>
</dbReference>
<dbReference type="PROSITE" id="PS00086">
    <property type="entry name" value="CYTOCHROME_P450"/>
    <property type="match status" value="1"/>
</dbReference>
<evidence type="ECO:0000256" key="9">
    <source>
        <dbReference type="ARBA" id="ARBA00022824"/>
    </source>
</evidence>
<evidence type="ECO:0000256" key="12">
    <source>
        <dbReference type="ARBA" id="ARBA00023004"/>
    </source>
</evidence>
<reference evidence="19" key="1">
    <citation type="submission" date="2020-02" db="EMBL/GenBank/DDBJ databases">
        <title>Cloning of cDNAs encoding cytochrome P450 monooxygenases in the antennae of Ostrinia furnacalis.</title>
        <authorList>
            <person name="Liu S."/>
        </authorList>
    </citation>
    <scope>NUCLEOTIDE SEQUENCE</scope>
</reference>
<feature type="signal peptide" evidence="18">
    <location>
        <begin position="1"/>
        <end position="16"/>
    </location>
</feature>
<dbReference type="EMBL" id="MT039810">
    <property type="protein sequence ID" value="QPF77617.1"/>
    <property type="molecule type" value="mRNA"/>
</dbReference>
<keyword evidence="13 17" id="KW-0503">Monooxygenase</keyword>
<evidence type="ECO:0000256" key="15">
    <source>
        <dbReference type="ARBA" id="ARBA00047827"/>
    </source>
</evidence>
<dbReference type="GO" id="GO:0005789">
    <property type="term" value="C:endoplasmic reticulum membrane"/>
    <property type="evidence" value="ECO:0007669"/>
    <property type="project" value="UniProtKB-SubCell"/>
</dbReference>
<dbReference type="EC" id="1.14.14.1" evidence="6"/>
<dbReference type="RefSeq" id="XP_028171821.1">
    <property type="nucleotide sequence ID" value="XM_028316020.1"/>
</dbReference>
<comment type="function">
    <text evidence="2">May be involved in the metabolism of insect hormones and in the breakdown of synthetic insecticides.</text>
</comment>
<dbReference type="InterPro" id="IPR017972">
    <property type="entry name" value="Cyt_P450_CS"/>
</dbReference>
<keyword evidence="9" id="KW-0256">Endoplasmic reticulum</keyword>
<dbReference type="GeneID" id="114361094"/>
<dbReference type="Gene3D" id="1.10.630.10">
    <property type="entry name" value="Cytochrome P450"/>
    <property type="match status" value="1"/>
</dbReference>
<accession>A0A7S9CEH3</accession>
<dbReference type="InterPro" id="IPR001128">
    <property type="entry name" value="Cyt_P450"/>
</dbReference>
<name>A0A7S9CEH3_OSTFU</name>
<dbReference type="InterPro" id="IPR036396">
    <property type="entry name" value="Cyt_P450_sf"/>
</dbReference>
<evidence type="ECO:0000256" key="6">
    <source>
        <dbReference type="ARBA" id="ARBA00012109"/>
    </source>
</evidence>
<comment type="subcellular location">
    <subcellularLocation>
        <location evidence="4">Endoplasmic reticulum membrane</location>
        <topology evidence="4">Peripheral membrane protein</topology>
    </subcellularLocation>
    <subcellularLocation>
        <location evidence="3">Microsome membrane</location>
        <topology evidence="3">Peripheral membrane protein</topology>
    </subcellularLocation>
</comment>
<proteinExistence type="evidence at transcript level"/>
<comment type="similarity">
    <text evidence="5 17">Belongs to the cytochrome P450 family.</text>
</comment>
<keyword evidence="12 16" id="KW-0408">Iron</keyword>
<keyword evidence="14" id="KW-0472">Membrane</keyword>
<protein>
    <recommendedName>
        <fullName evidence="6">unspecific monooxygenase</fullName>
        <ecNumber evidence="6">1.14.14.1</ecNumber>
    </recommendedName>
</protein>
<dbReference type="SUPFAM" id="SSF48264">
    <property type="entry name" value="Cytochrome P450"/>
    <property type="match status" value="1"/>
</dbReference>